<dbReference type="AlphaFoldDB" id="A0A368Q2V5"/>
<dbReference type="EMBL" id="CM003529">
    <property type="protein sequence ID" value="RCV12366.1"/>
    <property type="molecule type" value="Genomic_DNA"/>
</dbReference>
<accession>A0A368Q2V5</accession>
<gene>
    <name evidence="2" type="ORF">SETIT_2G263600v2</name>
</gene>
<protein>
    <submittedName>
        <fullName evidence="2">Uncharacterized protein</fullName>
    </submittedName>
</protein>
<feature type="compositionally biased region" description="Low complexity" evidence="1">
    <location>
        <begin position="78"/>
        <end position="88"/>
    </location>
</feature>
<sequence length="269" mass="27485">MARKSCPGTMPSDFTGNSMMDSSVLPVDLVPGGKTSMCQVANEAVAAEGHGLADERRFLSPTISHFLESTSKAQDATRISGGSRYSSGLRRHGKTGGGGGRARHLGPPGSKTKNHGMKSNPGKDGGAAGERVQLAAVRDQDGAHHGVDEAGPCELRRGFGVVDGGPIQGEAHDPGPAPRPHRGEGHAAPGVEQGAGDGAGGDLEDGVGGLLDSMLHHQAASLGGPANASKPSSSSRRRRAVLALPSPLTACRRRRHLGGNRTSDSLLDD</sequence>
<organism evidence="2">
    <name type="scientific">Setaria italica</name>
    <name type="common">Foxtail millet</name>
    <name type="synonym">Panicum italicum</name>
    <dbReference type="NCBI Taxonomy" id="4555"/>
    <lineage>
        <taxon>Eukaryota</taxon>
        <taxon>Viridiplantae</taxon>
        <taxon>Streptophyta</taxon>
        <taxon>Embryophyta</taxon>
        <taxon>Tracheophyta</taxon>
        <taxon>Spermatophyta</taxon>
        <taxon>Magnoliopsida</taxon>
        <taxon>Liliopsida</taxon>
        <taxon>Poales</taxon>
        <taxon>Poaceae</taxon>
        <taxon>PACMAD clade</taxon>
        <taxon>Panicoideae</taxon>
        <taxon>Panicodae</taxon>
        <taxon>Paniceae</taxon>
        <taxon>Cenchrinae</taxon>
        <taxon>Setaria</taxon>
    </lineage>
</organism>
<feature type="region of interest" description="Disordered" evidence="1">
    <location>
        <begin position="70"/>
        <end position="128"/>
    </location>
</feature>
<feature type="compositionally biased region" description="Polar residues" evidence="1">
    <location>
        <begin position="260"/>
        <end position="269"/>
    </location>
</feature>
<reference evidence="2" key="1">
    <citation type="journal article" date="2012" name="Nat. Biotechnol.">
        <title>Reference genome sequence of the model plant Setaria.</title>
        <authorList>
            <person name="Bennetzen J.L."/>
            <person name="Schmutz J."/>
            <person name="Wang H."/>
            <person name="Percifield R."/>
            <person name="Hawkins J."/>
            <person name="Pontaroli A.C."/>
            <person name="Estep M."/>
            <person name="Feng L."/>
            <person name="Vaughn J.N."/>
            <person name="Grimwood J."/>
            <person name="Jenkins J."/>
            <person name="Barry K."/>
            <person name="Lindquist E."/>
            <person name="Hellsten U."/>
            <person name="Deshpande S."/>
            <person name="Wang X."/>
            <person name="Wu X."/>
            <person name="Mitros T."/>
            <person name="Triplett J."/>
            <person name="Yang X."/>
            <person name="Ye C.Y."/>
            <person name="Mauro-Herrera M."/>
            <person name="Wang L."/>
            <person name="Li P."/>
            <person name="Sharma M."/>
            <person name="Sharma R."/>
            <person name="Ronald P.C."/>
            <person name="Panaud O."/>
            <person name="Kellogg E.A."/>
            <person name="Brutnell T.P."/>
            <person name="Doust A.N."/>
            <person name="Tuskan G.A."/>
            <person name="Rokhsar D."/>
            <person name="Devos K.M."/>
        </authorList>
    </citation>
    <scope>NUCLEOTIDE SEQUENCE [LARGE SCALE GENOMIC DNA]</scope>
    <source>
        <strain evidence="2">Yugu1</strain>
    </source>
</reference>
<reference evidence="2" key="2">
    <citation type="submission" date="2015-07" db="EMBL/GenBank/DDBJ databases">
        <authorList>
            <person name="Noorani M."/>
        </authorList>
    </citation>
    <scope>NUCLEOTIDE SEQUENCE</scope>
    <source>
        <strain evidence="2">Yugu1</strain>
    </source>
</reference>
<feature type="region of interest" description="Disordered" evidence="1">
    <location>
        <begin position="140"/>
        <end position="269"/>
    </location>
</feature>
<feature type="compositionally biased region" description="Gly residues" evidence="1">
    <location>
        <begin position="193"/>
        <end position="209"/>
    </location>
</feature>
<evidence type="ECO:0000313" key="2">
    <source>
        <dbReference type="EMBL" id="RCV12366.1"/>
    </source>
</evidence>
<feature type="compositionally biased region" description="Polar residues" evidence="1">
    <location>
        <begin position="12"/>
        <end position="21"/>
    </location>
</feature>
<evidence type="ECO:0000256" key="1">
    <source>
        <dbReference type="SAM" id="MobiDB-lite"/>
    </source>
</evidence>
<feature type="compositionally biased region" description="Low complexity" evidence="1">
    <location>
        <begin position="225"/>
        <end position="234"/>
    </location>
</feature>
<feature type="region of interest" description="Disordered" evidence="1">
    <location>
        <begin position="1"/>
        <end position="22"/>
    </location>
</feature>
<proteinExistence type="predicted"/>
<name>A0A368Q2V5_SETIT</name>